<proteinExistence type="predicted"/>
<dbReference type="InterPro" id="IPR033900">
    <property type="entry name" value="Gram_neg_porin_domain"/>
</dbReference>
<evidence type="ECO:0000313" key="12">
    <source>
        <dbReference type="EMBL" id="QBQ99840.1"/>
    </source>
</evidence>
<gene>
    <name evidence="12" type="ORF">E1956_22180</name>
</gene>
<dbReference type="InterPro" id="IPR050298">
    <property type="entry name" value="Gram-neg_bact_OMP"/>
</dbReference>
<dbReference type="CDD" id="cd00342">
    <property type="entry name" value="gram_neg_porins"/>
    <property type="match status" value="1"/>
</dbReference>
<evidence type="ECO:0000256" key="8">
    <source>
        <dbReference type="ARBA" id="ARBA00023114"/>
    </source>
</evidence>
<dbReference type="GO" id="GO:0046930">
    <property type="term" value="C:pore complex"/>
    <property type="evidence" value="ECO:0007669"/>
    <property type="project" value="UniProtKB-KW"/>
</dbReference>
<dbReference type="InterPro" id="IPR023614">
    <property type="entry name" value="Porin_dom_sf"/>
</dbReference>
<name>A0A4P7CUQ2_9BURK</name>
<keyword evidence="3" id="KW-0813">Transport</keyword>
<dbReference type="PANTHER" id="PTHR34501:SF9">
    <property type="entry name" value="MAJOR OUTER MEMBRANE PROTEIN P.IA"/>
    <property type="match status" value="1"/>
</dbReference>
<dbReference type="RefSeq" id="WP_134752948.1">
    <property type="nucleotide sequence ID" value="NZ_CP038149.1"/>
</dbReference>
<dbReference type="InterPro" id="IPR002299">
    <property type="entry name" value="Porin_Neis"/>
</dbReference>
<evidence type="ECO:0000256" key="10">
    <source>
        <dbReference type="ARBA" id="ARBA00023237"/>
    </source>
</evidence>
<keyword evidence="10" id="KW-0998">Cell outer membrane</keyword>
<keyword evidence="7" id="KW-0406">Ion transport</keyword>
<dbReference type="PRINTS" id="PR00184">
    <property type="entry name" value="NEISSPPORIN"/>
</dbReference>
<dbReference type="SUPFAM" id="SSF56935">
    <property type="entry name" value="Porins"/>
    <property type="match status" value="1"/>
</dbReference>
<keyword evidence="6" id="KW-0732">Signal</keyword>
<reference evidence="12 13" key="1">
    <citation type="submission" date="2019-03" db="EMBL/GenBank/DDBJ databases">
        <title>Paraburkholderia sp. 7MH5, isolated from subtropical forest soil.</title>
        <authorList>
            <person name="Gao Z.-H."/>
            <person name="Qiu L.-H."/>
        </authorList>
    </citation>
    <scope>NUCLEOTIDE SEQUENCE [LARGE SCALE GENOMIC DNA]</scope>
    <source>
        <strain evidence="12 13">7MH5</strain>
    </source>
</reference>
<evidence type="ECO:0000256" key="6">
    <source>
        <dbReference type="ARBA" id="ARBA00022729"/>
    </source>
</evidence>
<dbReference type="Gene3D" id="2.40.160.10">
    <property type="entry name" value="Porin"/>
    <property type="match status" value="1"/>
</dbReference>
<keyword evidence="5" id="KW-0812">Transmembrane</keyword>
<evidence type="ECO:0000256" key="2">
    <source>
        <dbReference type="ARBA" id="ARBA00011233"/>
    </source>
</evidence>
<evidence type="ECO:0000256" key="3">
    <source>
        <dbReference type="ARBA" id="ARBA00022448"/>
    </source>
</evidence>
<comment type="subunit">
    <text evidence="2">Homotrimer.</text>
</comment>
<dbReference type="GO" id="GO:0034220">
    <property type="term" value="P:monoatomic ion transmembrane transport"/>
    <property type="evidence" value="ECO:0007669"/>
    <property type="project" value="InterPro"/>
</dbReference>
<dbReference type="AlphaFoldDB" id="A0A4P7CUQ2"/>
<keyword evidence="13" id="KW-1185">Reference proteome</keyword>
<evidence type="ECO:0000256" key="4">
    <source>
        <dbReference type="ARBA" id="ARBA00022452"/>
    </source>
</evidence>
<comment type="subcellular location">
    <subcellularLocation>
        <location evidence="1">Cell outer membrane</location>
        <topology evidence="1">Multi-pass membrane protein</topology>
    </subcellularLocation>
</comment>
<dbReference type="GO" id="GO:0015288">
    <property type="term" value="F:porin activity"/>
    <property type="evidence" value="ECO:0007669"/>
    <property type="project" value="UniProtKB-KW"/>
</dbReference>
<evidence type="ECO:0000256" key="1">
    <source>
        <dbReference type="ARBA" id="ARBA00004571"/>
    </source>
</evidence>
<keyword evidence="4" id="KW-1134">Transmembrane beta strand</keyword>
<accession>A0A4P7CUQ2</accession>
<dbReference type="EMBL" id="CP038149">
    <property type="protein sequence ID" value="QBQ99840.1"/>
    <property type="molecule type" value="Genomic_DNA"/>
</dbReference>
<keyword evidence="9" id="KW-0472">Membrane</keyword>
<dbReference type="PRINTS" id="PR00182">
    <property type="entry name" value="ECOLNEIPORIN"/>
</dbReference>
<evidence type="ECO:0000256" key="5">
    <source>
        <dbReference type="ARBA" id="ARBA00022692"/>
    </source>
</evidence>
<sequence>MARKQYKRIGIVPGVVAAIAVGSIQNADSQSSVTLYGLLDGGLLYTSKTLDSATGQNLGHQYSFTDSGIGPSNFGLNGIEDLGGGLKAELRLESGINVGNGGYNSSNGNFFGRQAYAGLSGGFGEIKAGLQFSPFFLQLYELDPRELSETGSSLVVYVDNLFATGIFTPDAVSYTSPTFYGFQGTALLSLGGVAGEFQNGRQYSASLKYDNGTLMVGASYFNANASTGTALATPVPTQLPVDVSGRQIGASYKIGAITGKASFVNYKVGVVSNNVYGGGLDYLVLPQVDLNGGLWYEAQRHTAANHSLLAALGLNYALSRTSLVYAQVAVVNNHGDMDTGLSTTEALSAPVGTTTGVAVGFRHIF</sequence>
<evidence type="ECO:0000256" key="9">
    <source>
        <dbReference type="ARBA" id="ARBA00023136"/>
    </source>
</evidence>
<dbReference type="OrthoDB" id="8961834at2"/>
<dbReference type="GO" id="GO:0009279">
    <property type="term" value="C:cell outer membrane"/>
    <property type="evidence" value="ECO:0007669"/>
    <property type="project" value="UniProtKB-SubCell"/>
</dbReference>
<keyword evidence="8" id="KW-0626">Porin</keyword>
<protein>
    <submittedName>
        <fullName evidence="12">Porin</fullName>
    </submittedName>
</protein>
<organism evidence="12 13">
    <name type="scientific">Paraburkholderia pallida</name>
    <dbReference type="NCBI Taxonomy" id="2547399"/>
    <lineage>
        <taxon>Bacteria</taxon>
        <taxon>Pseudomonadati</taxon>
        <taxon>Pseudomonadota</taxon>
        <taxon>Betaproteobacteria</taxon>
        <taxon>Burkholderiales</taxon>
        <taxon>Burkholderiaceae</taxon>
        <taxon>Paraburkholderia</taxon>
    </lineage>
</organism>
<feature type="domain" description="Porin" evidence="11">
    <location>
        <begin position="15"/>
        <end position="335"/>
    </location>
</feature>
<evidence type="ECO:0000256" key="7">
    <source>
        <dbReference type="ARBA" id="ARBA00023065"/>
    </source>
</evidence>
<dbReference type="KEGG" id="ppai:E1956_22180"/>
<dbReference type="Proteomes" id="UP000295727">
    <property type="component" value="Chromosome 2"/>
</dbReference>
<dbReference type="InterPro" id="IPR001702">
    <property type="entry name" value="Porin_Gram-ve"/>
</dbReference>
<evidence type="ECO:0000313" key="13">
    <source>
        <dbReference type="Proteomes" id="UP000295727"/>
    </source>
</evidence>
<dbReference type="Pfam" id="PF13609">
    <property type="entry name" value="Porin_4"/>
    <property type="match status" value="1"/>
</dbReference>
<evidence type="ECO:0000259" key="11">
    <source>
        <dbReference type="Pfam" id="PF13609"/>
    </source>
</evidence>
<dbReference type="PANTHER" id="PTHR34501">
    <property type="entry name" value="PROTEIN YDDL-RELATED"/>
    <property type="match status" value="1"/>
</dbReference>